<gene>
    <name evidence="8" type="ORF">IPMB12_01670</name>
</gene>
<evidence type="ECO:0000256" key="1">
    <source>
        <dbReference type="ARBA" id="ARBA00022448"/>
    </source>
</evidence>
<evidence type="ECO:0000256" key="2">
    <source>
        <dbReference type="ARBA" id="ARBA00022597"/>
    </source>
</evidence>
<proteinExistence type="predicted"/>
<comment type="cofactor">
    <cofactor evidence="6">
        <name>Mg(2+)</name>
        <dbReference type="ChEBI" id="CHEBI:18420"/>
    </cofactor>
    <text evidence="6">Binds 1 Mg(2+) ion per trimer.</text>
</comment>
<evidence type="ECO:0000256" key="6">
    <source>
        <dbReference type="PIRSR" id="PIRSR000699-2"/>
    </source>
</evidence>
<dbReference type="Proteomes" id="UP000501168">
    <property type="component" value="Chromosome"/>
</dbReference>
<name>A0A6G9I8G5_9GAMM</name>
<dbReference type="GO" id="GO:0046872">
    <property type="term" value="F:metal ion binding"/>
    <property type="evidence" value="ECO:0007669"/>
    <property type="project" value="UniProtKB-KW"/>
</dbReference>
<dbReference type="Gene3D" id="1.20.58.80">
    <property type="entry name" value="Phosphotransferase system, lactose/cellobiose-type IIA subunit"/>
    <property type="match status" value="1"/>
</dbReference>
<keyword evidence="4" id="KW-0598">Phosphotransferase system</keyword>
<evidence type="ECO:0000313" key="8">
    <source>
        <dbReference type="EMBL" id="QIQ20503.1"/>
    </source>
</evidence>
<sequence length="103" mass="11468">MNEYEEIIMQLITNSGDARSSCLKAIRSARKGDFAEADALLAKTKESLSLAHKTQTTLIQNEMKGESFPVSLLIIHAQDHLMNAITMRDLATEIIEILKAKTH</sequence>
<keyword evidence="9" id="KW-1185">Reference proteome</keyword>
<dbReference type="SUPFAM" id="SSF46973">
    <property type="entry name" value="Enzyme IIa from lactose specific PTS, IIa-lac"/>
    <property type="match status" value="1"/>
</dbReference>
<feature type="binding site" evidence="6">
    <location>
        <position position="79"/>
    </location>
    <ligand>
        <name>Mg(2+)</name>
        <dbReference type="ChEBI" id="CHEBI:18420"/>
        <note>ligand shared between all trimeric partners</note>
    </ligand>
</feature>
<keyword evidence="1" id="KW-0813">Transport</keyword>
<dbReference type="InterPro" id="IPR036542">
    <property type="entry name" value="PTS_IIA_lac/cel_sf"/>
</dbReference>
<feature type="active site" description="Tele-phosphohistidine intermediate" evidence="5">
    <location>
        <position position="76"/>
    </location>
</feature>
<organism evidence="8 9">
    <name type="scientific">Zophobihabitans entericus</name>
    <dbReference type="NCBI Taxonomy" id="1635327"/>
    <lineage>
        <taxon>Bacteria</taxon>
        <taxon>Pseudomonadati</taxon>
        <taxon>Pseudomonadota</taxon>
        <taxon>Gammaproteobacteria</taxon>
        <taxon>Orbales</taxon>
        <taxon>Orbaceae</taxon>
        <taxon>Zophobihabitans</taxon>
    </lineage>
</organism>
<dbReference type="EMBL" id="CP050253">
    <property type="protein sequence ID" value="QIQ20503.1"/>
    <property type="molecule type" value="Genomic_DNA"/>
</dbReference>
<protein>
    <submittedName>
        <fullName evidence="8">PTS lactose/cellobiose transporter subunit IIA</fullName>
    </submittedName>
</protein>
<evidence type="ECO:0000256" key="3">
    <source>
        <dbReference type="ARBA" id="ARBA00022679"/>
    </source>
</evidence>
<dbReference type="GO" id="GO:0016740">
    <property type="term" value="F:transferase activity"/>
    <property type="evidence" value="ECO:0007669"/>
    <property type="project" value="UniProtKB-KW"/>
</dbReference>
<dbReference type="PANTHER" id="PTHR34382:SF7">
    <property type="entry name" value="PTS SYSTEM N,N'-DIACETYLCHITOBIOSE-SPECIFIC EIIA COMPONENT"/>
    <property type="match status" value="1"/>
</dbReference>
<keyword evidence="6" id="KW-0479">Metal-binding</keyword>
<keyword evidence="6" id="KW-0460">Magnesium</keyword>
<evidence type="ECO:0000256" key="4">
    <source>
        <dbReference type="ARBA" id="ARBA00022683"/>
    </source>
</evidence>
<dbReference type="RefSeq" id="WP_166914327.1">
    <property type="nucleotide sequence ID" value="NZ_CP050253.1"/>
</dbReference>
<dbReference type="PIRSF" id="PIRSF000699">
    <property type="entry name" value="PTS_IILac_III"/>
    <property type="match status" value="1"/>
</dbReference>
<accession>A0A6G9I8G5</accession>
<evidence type="ECO:0000256" key="7">
    <source>
        <dbReference type="PROSITE-ProRule" id="PRU00418"/>
    </source>
</evidence>
<evidence type="ECO:0000256" key="5">
    <source>
        <dbReference type="PIRSR" id="PIRSR000699-1"/>
    </source>
</evidence>
<evidence type="ECO:0000313" key="9">
    <source>
        <dbReference type="Proteomes" id="UP000501168"/>
    </source>
</evidence>
<dbReference type="AlphaFoldDB" id="A0A6G9I8G5"/>
<dbReference type="PANTHER" id="PTHR34382">
    <property type="entry name" value="PTS SYSTEM N,N'-DIACETYLCHITOBIOSE-SPECIFIC EIIA COMPONENT"/>
    <property type="match status" value="1"/>
</dbReference>
<dbReference type="Pfam" id="PF02255">
    <property type="entry name" value="PTS_IIA"/>
    <property type="match status" value="1"/>
</dbReference>
<dbReference type="InterPro" id="IPR003188">
    <property type="entry name" value="PTS_IIA_lac/cel"/>
</dbReference>
<reference evidence="8 9" key="1">
    <citation type="submission" date="2020-03" db="EMBL/GenBank/DDBJ databases">
        <title>Complete genome sequence of Orbus sp. IPMB12 (BCRC 80908).</title>
        <authorList>
            <person name="Lo W.-S."/>
            <person name="Chang T.-H."/>
            <person name="Kuo C.-H."/>
        </authorList>
    </citation>
    <scope>NUCLEOTIDE SEQUENCE [LARGE SCALE GENOMIC DNA]</scope>
    <source>
        <strain evidence="8 9">IPMB12</strain>
    </source>
</reference>
<feature type="modified residue" description="Phosphohistidine; by HPr" evidence="7">
    <location>
        <position position="76"/>
    </location>
</feature>
<dbReference type="GO" id="GO:0009401">
    <property type="term" value="P:phosphoenolpyruvate-dependent sugar phosphotransferase system"/>
    <property type="evidence" value="ECO:0007669"/>
    <property type="project" value="UniProtKB-KW"/>
</dbReference>
<keyword evidence="2" id="KW-0762">Sugar transport</keyword>
<dbReference type="PROSITE" id="PS51095">
    <property type="entry name" value="PTS_EIIA_TYPE_3"/>
    <property type="match status" value="1"/>
</dbReference>
<dbReference type="InParanoid" id="A0A6G9I8G5"/>
<dbReference type="FunCoup" id="A0A6G9I8G5">
    <property type="interactions" value="61"/>
</dbReference>
<keyword evidence="3" id="KW-0808">Transferase</keyword>
<dbReference type="CDD" id="cd00215">
    <property type="entry name" value="PTS_IIA_lac"/>
    <property type="match status" value="1"/>
</dbReference>
<dbReference type="KEGG" id="orb:IPMB12_01670"/>